<evidence type="ECO:0000256" key="1">
    <source>
        <dbReference type="ARBA" id="ARBA00004852"/>
    </source>
</evidence>
<accession>A0A163RLH1</accession>
<feature type="binding site" evidence="7">
    <location>
        <position position="183"/>
    </location>
    <ligand>
        <name>L-aspartate</name>
        <dbReference type="ChEBI" id="CHEBI:29991"/>
    </ligand>
</feature>
<dbReference type="EMBL" id="LRIE01000071">
    <property type="protein sequence ID" value="KZM35326.1"/>
    <property type="molecule type" value="Genomic_DNA"/>
</dbReference>
<evidence type="ECO:0000313" key="11">
    <source>
        <dbReference type="EMBL" id="OCI32002.1"/>
    </source>
</evidence>
<evidence type="ECO:0000313" key="13">
    <source>
        <dbReference type="Proteomes" id="UP000093412"/>
    </source>
</evidence>
<dbReference type="PANTHER" id="PTHR45753">
    <property type="entry name" value="ORNITHINE CARBAMOYLTRANSFERASE, MITOCHONDRIAL"/>
    <property type="match status" value="1"/>
</dbReference>
<dbReference type="GO" id="GO:0004070">
    <property type="term" value="F:aspartate carbamoyltransferase activity"/>
    <property type="evidence" value="ECO:0007669"/>
    <property type="project" value="UniProtKB-UniRule"/>
</dbReference>
<comment type="pathway">
    <text evidence="1 7">Pyrimidine metabolism; UMP biosynthesis via de novo pathway; (S)-dihydroorotate from bicarbonate: step 2/3.</text>
</comment>
<comment type="subunit">
    <text evidence="7">Heterododecamer (2C3:3R2) of six catalytic PyrB chains organized as two trimers (C3), and six regulatory PyrI chains organized as three dimers (R2).</text>
</comment>
<dbReference type="PRINTS" id="PR00100">
    <property type="entry name" value="AOTCASE"/>
</dbReference>
<evidence type="ECO:0000313" key="10">
    <source>
        <dbReference type="EMBL" id="KZM35326.1"/>
    </source>
</evidence>
<dbReference type="GO" id="GO:0006207">
    <property type="term" value="P:'de novo' pyrimidine nucleobase biosynthetic process"/>
    <property type="evidence" value="ECO:0007669"/>
    <property type="project" value="InterPro"/>
</dbReference>
<dbReference type="SUPFAM" id="SSF53671">
    <property type="entry name" value="Aspartate/ornithine carbamoyltransferase"/>
    <property type="match status" value="1"/>
</dbReference>
<gene>
    <name evidence="7 10" type="primary">pyrB</name>
    <name evidence="11" type="ORF">OERS_13350</name>
    <name evidence="10" type="ORF">OJAG_19310</name>
</gene>
<organism evidence="10 12">
    <name type="scientific">Oerskovia enterophila</name>
    <dbReference type="NCBI Taxonomy" id="43678"/>
    <lineage>
        <taxon>Bacteria</taxon>
        <taxon>Bacillati</taxon>
        <taxon>Actinomycetota</taxon>
        <taxon>Actinomycetes</taxon>
        <taxon>Micrococcales</taxon>
        <taxon>Cellulomonadaceae</taxon>
        <taxon>Oerskovia</taxon>
    </lineage>
</organism>
<dbReference type="RefSeq" id="WP_068625191.1">
    <property type="nucleotide sequence ID" value="NZ_JBIVFZ010000003.1"/>
</dbReference>
<feature type="binding site" evidence="7">
    <location>
        <position position="137"/>
    </location>
    <ligand>
        <name>carbamoyl phosphate</name>
        <dbReference type="ChEBI" id="CHEBI:58228"/>
    </ligand>
</feature>
<dbReference type="OrthoDB" id="9774690at2"/>
<name>A0A163RLH1_9CELL</name>
<dbReference type="GO" id="GO:0005829">
    <property type="term" value="C:cytosol"/>
    <property type="evidence" value="ECO:0007669"/>
    <property type="project" value="TreeGrafter"/>
</dbReference>
<dbReference type="Gene3D" id="3.40.50.1370">
    <property type="entry name" value="Aspartate/ornithine carbamoyltransferase"/>
    <property type="match status" value="2"/>
</dbReference>
<feature type="binding site" evidence="7">
    <location>
        <position position="55"/>
    </location>
    <ligand>
        <name>carbamoyl phosphate</name>
        <dbReference type="ChEBI" id="CHEBI:58228"/>
    </ligand>
</feature>
<feature type="binding site" evidence="7">
    <location>
        <position position="134"/>
    </location>
    <ligand>
        <name>carbamoyl phosphate</name>
        <dbReference type="ChEBI" id="CHEBI:58228"/>
    </ligand>
</feature>
<evidence type="ECO:0000313" key="12">
    <source>
        <dbReference type="Proteomes" id="UP000076447"/>
    </source>
</evidence>
<reference evidence="11 13" key="2">
    <citation type="submission" date="2016-06" db="EMBL/GenBank/DDBJ databases">
        <title>Genome sequence of Oerskovia enterophila DSM 43852.</title>
        <authorList>
            <person name="Poehlein A."/>
            <person name="Jag V."/>
            <person name="Bengelsdorf F.R."/>
            <person name="Daniel R."/>
            <person name="Duerre P."/>
        </authorList>
    </citation>
    <scope>NUCLEOTIDE SEQUENCE [LARGE SCALE GENOMIC DNA]</scope>
    <source>
        <strain evidence="11 13">DSM 43852</strain>
    </source>
</reference>
<comment type="catalytic activity">
    <reaction evidence="6 7">
        <text>carbamoyl phosphate + L-aspartate = N-carbamoyl-L-aspartate + phosphate + H(+)</text>
        <dbReference type="Rhea" id="RHEA:20013"/>
        <dbReference type="ChEBI" id="CHEBI:15378"/>
        <dbReference type="ChEBI" id="CHEBI:29991"/>
        <dbReference type="ChEBI" id="CHEBI:32814"/>
        <dbReference type="ChEBI" id="CHEBI:43474"/>
        <dbReference type="ChEBI" id="CHEBI:58228"/>
        <dbReference type="EC" id="2.1.3.2"/>
    </reaction>
</comment>
<feature type="binding site" evidence="7">
    <location>
        <position position="287"/>
    </location>
    <ligand>
        <name>carbamoyl phosphate</name>
        <dbReference type="ChEBI" id="CHEBI:58228"/>
    </ligand>
</feature>
<dbReference type="UniPathway" id="UPA00070">
    <property type="reaction ID" value="UER00116"/>
</dbReference>
<keyword evidence="3 7" id="KW-0808">Transferase</keyword>
<comment type="similarity">
    <text evidence="2 7">Belongs to the aspartate/ornithine carbamoyltransferase superfamily. ATCase family.</text>
</comment>
<dbReference type="FunFam" id="3.40.50.1370:FF:000007">
    <property type="entry name" value="Aspartate carbamoyltransferase"/>
    <property type="match status" value="1"/>
</dbReference>
<dbReference type="HAMAP" id="MF_00001">
    <property type="entry name" value="Asp_carb_tr"/>
    <property type="match status" value="1"/>
</dbReference>
<comment type="function">
    <text evidence="5 7">Catalyzes the condensation of carbamoyl phosphate and aspartate to form carbamoyl aspartate and inorganic phosphate, the committed step in the de novo pyrimidine nucleotide biosynthesis pathway.</text>
</comment>
<dbReference type="InterPro" id="IPR006130">
    <property type="entry name" value="Asp/Orn_carbamoylTrfase"/>
</dbReference>
<dbReference type="Proteomes" id="UP000093412">
    <property type="component" value="Unassembled WGS sequence"/>
</dbReference>
<dbReference type="GO" id="GO:0044205">
    <property type="term" value="P:'de novo' UMP biosynthetic process"/>
    <property type="evidence" value="ECO:0007669"/>
    <property type="project" value="UniProtKB-UniRule"/>
</dbReference>
<dbReference type="Pfam" id="PF02729">
    <property type="entry name" value="OTCace_N"/>
    <property type="match status" value="1"/>
</dbReference>
<dbReference type="PATRIC" id="fig|43678.3.peg.2014"/>
<protein>
    <recommendedName>
        <fullName evidence="7">Aspartate carbamoyltransferase</fullName>
        <ecNumber evidence="7">2.1.3.2</ecNumber>
    </recommendedName>
    <alternativeName>
        <fullName evidence="7">Aspartate transcarbamylase</fullName>
        <shortName evidence="7">ATCase</shortName>
    </alternativeName>
</protein>
<dbReference type="Proteomes" id="UP000076447">
    <property type="component" value="Unassembled WGS sequence"/>
</dbReference>
<feature type="binding site" evidence="7">
    <location>
        <position position="104"/>
    </location>
    <ligand>
        <name>carbamoyl phosphate</name>
        <dbReference type="ChEBI" id="CHEBI:58228"/>
    </ligand>
</feature>
<evidence type="ECO:0000256" key="6">
    <source>
        <dbReference type="ARBA" id="ARBA00048859"/>
    </source>
</evidence>
<dbReference type="PROSITE" id="PS00097">
    <property type="entry name" value="CARBAMOYLTRANSFERASE"/>
    <property type="match status" value="1"/>
</dbReference>
<feature type="domain" description="Aspartate/ornithine carbamoyltransferase carbamoyl-P binding" evidence="9">
    <location>
        <begin position="2"/>
        <end position="146"/>
    </location>
</feature>
<keyword evidence="13" id="KW-1185">Reference proteome</keyword>
<sequence>MKHLLSTADLSRTDAIRILDTAAQMAATQSREIKKLPTLRGRTVVNLFFEDSTRTRISFETAAKRLSADVINFSAKGSSVSKGESLKDTALTLQAMGADAVVIRHQASGAPHTLAHAGWVDSAVVNAGDGMHQHPTQALLDAFTMRRHLVGRGAAGASITGDPTGQDLAGLRVAIVGDVLHSRVARSNVHLLHTLGAKVTLVAPPTLVPVGVETWPCDVSYHLDEVLAETAPDAVMMLRVQRERMSGSGAGGGAFFPNPLEYTRNFGLDGRRLALLPDHTIVMHPGPMNRGLEISAEAADSPRAVIVEQVANGVAVRMAVLYLLLAGDASTERAGLE</sequence>
<feature type="domain" description="Aspartate/ornithine carbamoyltransferase Asp/Orn-binding" evidence="8">
    <location>
        <begin position="170"/>
        <end position="324"/>
    </location>
</feature>
<reference evidence="10 12" key="1">
    <citation type="submission" date="2016-01" db="EMBL/GenBank/DDBJ databases">
        <title>Genome sequence of Oerskovia enterophila VJag, an agar and cellulose degrading bacterium.</title>
        <authorList>
            <person name="Poehlein A."/>
            <person name="Jag V."/>
            <person name="Bengelsdorf F."/>
            <person name="Duerre P."/>
            <person name="Daniel R."/>
        </authorList>
    </citation>
    <scope>NUCLEOTIDE SEQUENCE [LARGE SCALE GENOMIC DNA]</scope>
    <source>
        <strain evidence="10 12">VJag</strain>
    </source>
</reference>
<dbReference type="EMBL" id="MAQA01000011">
    <property type="protein sequence ID" value="OCI32002.1"/>
    <property type="molecule type" value="Genomic_DNA"/>
</dbReference>
<feature type="binding site" evidence="7">
    <location>
        <position position="54"/>
    </location>
    <ligand>
        <name>carbamoyl phosphate</name>
        <dbReference type="ChEBI" id="CHEBI:58228"/>
    </ligand>
</feature>
<dbReference type="GO" id="GO:0016597">
    <property type="term" value="F:amino acid binding"/>
    <property type="evidence" value="ECO:0007669"/>
    <property type="project" value="InterPro"/>
</dbReference>
<dbReference type="InterPro" id="IPR036901">
    <property type="entry name" value="Asp/Orn_carbamoylTrfase_sf"/>
</dbReference>
<feature type="binding site" evidence="7">
    <location>
        <position position="286"/>
    </location>
    <ligand>
        <name>carbamoyl phosphate</name>
        <dbReference type="ChEBI" id="CHEBI:58228"/>
    </ligand>
</feature>
<evidence type="ECO:0000256" key="2">
    <source>
        <dbReference type="ARBA" id="ARBA00008896"/>
    </source>
</evidence>
<dbReference type="EC" id="2.1.3.2" evidence="7"/>
<dbReference type="GO" id="GO:0006520">
    <property type="term" value="P:amino acid metabolic process"/>
    <property type="evidence" value="ECO:0007669"/>
    <property type="project" value="InterPro"/>
</dbReference>
<dbReference type="NCBIfam" id="NF002032">
    <property type="entry name" value="PRK00856.1"/>
    <property type="match status" value="1"/>
</dbReference>
<dbReference type="InterPro" id="IPR002082">
    <property type="entry name" value="Asp_carbamoyltransf"/>
</dbReference>
<keyword evidence="4 7" id="KW-0665">Pyrimidine biosynthesis</keyword>
<proteinExistence type="inferred from homology"/>
<feature type="binding site" evidence="7">
    <location>
        <position position="82"/>
    </location>
    <ligand>
        <name>L-aspartate</name>
        <dbReference type="ChEBI" id="CHEBI:29991"/>
    </ligand>
</feature>
<evidence type="ECO:0000256" key="7">
    <source>
        <dbReference type="HAMAP-Rule" id="MF_00001"/>
    </source>
</evidence>
<feature type="binding site" evidence="7">
    <location>
        <position position="239"/>
    </location>
    <ligand>
        <name>L-aspartate</name>
        <dbReference type="ChEBI" id="CHEBI:29991"/>
    </ligand>
</feature>
<evidence type="ECO:0000256" key="3">
    <source>
        <dbReference type="ARBA" id="ARBA00022679"/>
    </source>
</evidence>
<evidence type="ECO:0000256" key="5">
    <source>
        <dbReference type="ARBA" id="ARBA00043884"/>
    </source>
</evidence>
<dbReference type="FunFam" id="3.40.50.1370:FF:000012">
    <property type="entry name" value="Aspartate carbamoyltransferase"/>
    <property type="match status" value="1"/>
</dbReference>
<dbReference type="InterPro" id="IPR006131">
    <property type="entry name" value="Asp_carbamoyltransf_Asp/Orn-bd"/>
</dbReference>
<evidence type="ECO:0000259" key="9">
    <source>
        <dbReference type="Pfam" id="PF02729"/>
    </source>
</evidence>
<evidence type="ECO:0000256" key="4">
    <source>
        <dbReference type="ARBA" id="ARBA00022975"/>
    </source>
</evidence>
<dbReference type="STRING" id="43678.OJAG_19310"/>
<dbReference type="AlphaFoldDB" id="A0A163RLH1"/>
<dbReference type="InterPro" id="IPR006132">
    <property type="entry name" value="Asp/Orn_carbamoyltranf_P-bd"/>
</dbReference>
<dbReference type="PANTHER" id="PTHR45753:SF6">
    <property type="entry name" value="ASPARTATE CARBAMOYLTRANSFERASE"/>
    <property type="match status" value="1"/>
</dbReference>
<comment type="caution">
    <text evidence="10">The sequence shown here is derived from an EMBL/GenBank/DDBJ whole genome shotgun (WGS) entry which is preliminary data.</text>
</comment>
<dbReference type="PRINTS" id="PR00101">
    <property type="entry name" value="ATCASE"/>
</dbReference>
<dbReference type="Pfam" id="PF00185">
    <property type="entry name" value="OTCace"/>
    <property type="match status" value="1"/>
</dbReference>
<evidence type="ECO:0000259" key="8">
    <source>
        <dbReference type="Pfam" id="PF00185"/>
    </source>
</evidence>
<dbReference type="NCBIfam" id="TIGR00670">
    <property type="entry name" value="asp_carb_tr"/>
    <property type="match status" value="1"/>
</dbReference>